<dbReference type="EMBL" id="LXQA011396427">
    <property type="protein sequence ID" value="MCI95777.1"/>
    <property type="molecule type" value="Genomic_DNA"/>
</dbReference>
<evidence type="ECO:0000313" key="1">
    <source>
        <dbReference type="EMBL" id="MCI95777.1"/>
    </source>
</evidence>
<comment type="caution">
    <text evidence="1">The sequence shown here is derived from an EMBL/GenBank/DDBJ whole genome shotgun (WGS) entry which is preliminary data.</text>
</comment>
<accession>A0A392W620</accession>
<dbReference type="Proteomes" id="UP000265520">
    <property type="component" value="Unassembled WGS sequence"/>
</dbReference>
<reference evidence="1 2" key="1">
    <citation type="journal article" date="2018" name="Front. Plant Sci.">
        <title>Red Clover (Trifolium pratense) and Zigzag Clover (T. medium) - A Picture of Genomic Similarities and Differences.</title>
        <authorList>
            <person name="Dluhosova J."/>
            <person name="Istvanek J."/>
            <person name="Nedelnik J."/>
            <person name="Repkova J."/>
        </authorList>
    </citation>
    <scope>NUCLEOTIDE SEQUENCE [LARGE SCALE GENOMIC DNA]</scope>
    <source>
        <strain evidence="2">cv. 10/8</strain>
        <tissue evidence="1">Leaf</tissue>
    </source>
</reference>
<proteinExistence type="predicted"/>
<protein>
    <submittedName>
        <fullName evidence="1">Uncharacterized protein</fullName>
    </submittedName>
</protein>
<keyword evidence="2" id="KW-1185">Reference proteome</keyword>
<feature type="non-terminal residue" evidence="1">
    <location>
        <position position="1"/>
    </location>
</feature>
<name>A0A392W620_9FABA</name>
<organism evidence="1 2">
    <name type="scientific">Trifolium medium</name>
    <dbReference type="NCBI Taxonomy" id="97028"/>
    <lineage>
        <taxon>Eukaryota</taxon>
        <taxon>Viridiplantae</taxon>
        <taxon>Streptophyta</taxon>
        <taxon>Embryophyta</taxon>
        <taxon>Tracheophyta</taxon>
        <taxon>Spermatophyta</taxon>
        <taxon>Magnoliopsida</taxon>
        <taxon>eudicotyledons</taxon>
        <taxon>Gunneridae</taxon>
        <taxon>Pentapetalae</taxon>
        <taxon>rosids</taxon>
        <taxon>fabids</taxon>
        <taxon>Fabales</taxon>
        <taxon>Fabaceae</taxon>
        <taxon>Papilionoideae</taxon>
        <taxon>50 kb inversion clade</taxon>
        <taxon>NPAAA clade</taxon>
        <taxon>Hologalegina</taxon>
        <taxon>IRL clade</taxon>
        <taxon>Trifolieae</taxon>
        <taxon>Trifolium</taxon>
    </lineage>
</organism>
<evidence type="ECO:0000313" key="2">
    <source>
        <dbReference type="Proteomes" id="UP000265520"/>
    </source>
</evidence>
<sequence>ALASGMTSDMQKL</sequence>